<accession>A0ACD5GL27</accession>
<dbReference type="EMBL" id="CP180601">
    <property type="protein sequence ID" value="XOW94800.1"/>
    <property type="molecule type" value="Genomic_DNA"/>
</dbReference>
<reference evidence="1" key="1">
    <citation type="submission" date="2025-01" db="EMBL/GenBank/DDBJ databases">
        <authorList>
            <person name="Sun R."/>
            <person name="Lian X."/>
        </authorList>
    </citation>
    <scope>NUCLEOTIDE SEQUENCE</scope>
    <source>
        <strain evidence="1">PS2Canimalfeces12</strain>
    </source>
</reference>
<proteinExistence type="predicted"/>
<keyword evidence="1" id="KW-0614">Plasmid</keyword>
<evidence type="ECO:0000313" key="2">
    <source>
        <dbReference type="Proteomes" id="UP001481170"/>
    </source>
</evidence>
<name>A0ACD5GL27_ECOLX</name>
<dbReference type="Proteomes" id="UP001481170">
    <property type="component" value="Plasmid pPS2C_95kb"/>
</dbReference>
<gene>
    <name evidence="1" type="ORF">ABTZ31_025355</name>
</gene>
<protein>
    <submittedName>
        <fullName evidence="1">DUF1643 domain-containing protein</fullName>
    </submittedName>
</protein>
<evidence type="ECO:0000313" key="1">
    <source>
        <dbReference type="EMBL" id="XOW94800.1"/>
    </source>
</evidence>
<geneLocation type="plasmid" evidence="1 2">
    <name>pPS2C_95kb</name>
</geneLocation>
<sequence length="111" mass="12250">MKVTLTNSQYQVTGYGGVYMANLFAFVHTDRFEMMKAADPIGADNDRHLLQLIDGAGLIVAAWGNEGRHLKRSTAVRQLLPASTMCFVLNATGEPRHPLYMKNDSVLIPLS</sequence>
<organism evidence="1 2">
    <name type="scientific">Escherichia coli</name>
    <dbReference type="NCBI Taxonomy" id="562"/>
    <lineage>
        <taxon>Bacteria</taxon>
        <taxon>Pseudomonadati</taxon>
        <taxon>Pseudomonadota</taxon>
        <taxon>Gammaproteobacteria</taxon>
        <taxon>Enterobacterales</taxon>
        <taxon>Enterobacteriaceae</taxon>
        <taxon>Escherichia</taxon>
    </lineage>
</organism>